<reference evidence="2 3" key="1">
    <citation type="journal article" date="2023" name="Nucleic Acids Res.">
        <title>The hologenome of Daphnia magna reveals possible DNA methylation and microbiome-mediated evolution of the host genome.</title>
        <authorList>
            <person name="Chaturvedi A."/>
            <person name="Li X."/>
            <person name="Dhandapani V."/>
            <person name="Marshall H."/>
            <person name="Kissane S."/>
            <person name="Cuenca-Cambronero M."/>
            <person name="Asole G."/>
            <person name="Calvet F."/>
            <person name="Ruiz-Romero M."/>
            <person name="Marangio P."/>
            <person name="Guigo R."/>
            <person name="Rago D."/>
            <person name="Mirbahai L."/>
            <person name="Eastwood N."/>
            <person name="Colbourne J.K."/>
            <person name="Zhou J."/>
            <person name="Mallon E."/>
            <person name="Orsini L."/>
        </authorList>
    </citation>
    <scope>NUCLEOTIDE SEQUENCE [LARGE SCALE GENOMIC DNA]</scope>
    <source>
        <strain evidence="2">LRV0_1</strain>
    </source>
</reference>
<evidence type="ECO:0000313" key="3">
    <source>
        <dbReference type="Proteomes" id="UP001234178"/>
    </source>
</evidence>
<keyword evidence="3" id="KW-1185">Reference proteome</keyword>
<feature type="region of interest" description="Disordered" evidence="1">
    <location>
        <begin position="29"/>
        <end position="63"/>
    </location>
</feature>
<organism evidence="2 3">
    <name type="scientific">Daphnia magna</name>
    <dbReference type="NCBI Taxonomy" id="35525"/>
    <lineage>
        <taxon>Eukaryota</taxon>
        <taxon>Metazoa</taxon>
        <taxon>Ecdysozoa</taxon>
        <taxon>Arthropoda</taxon>
        <taxon>Crustacea</taxon>
        <taxon>Branchiopoda</taxon>
        <taxon>Diplostraca</taxon>
        <taxon>Cladocera</taxon>
        <taxon>Anomopoda</taxon>
        <taxon>Daphniidae</taxon>
        <taxon>Daphnia</taxon>
    </lineage>
</organism>
<evidence type="ECO:0000313" key="2">
    <source>
        <dbReference type="EMBL" id="KAK4024383.1"/>
    </source>
</evidence>
<protein>
    <submittedName>
        <fullName evidence="2">Uncharacterized protein</fullName>
    </submittedName>
</protein>
<proteinExistence type="predicted"/>
<name>A0ABR0AH44_9CRUS</name>
<dbReference type="EMBL" id="JAOYFB010000037">
    <property type="protein sequence ID" value="KAK4024383.1"/>
    <property type="molecule type" value="Genomic_DNA"/>
</dbReference>
<evidence type="ECO:0000256" key="1">
    <source>
        <dbReference type="SAM" id="MobiDB-lite"/>
    </source>
</evidence>
<comment type="caution">
    <text evidence="2">The sequence shown here is derived from an EMBL/GenBank/DDBJ whole genome shotgun (WGS) entry which is preliminary data.</text>
</comment>
<dbReference type="Proteomes" id="UP001234178">
    <property type="component" value="Unassembled WGS sequence"/>
</dbReference>
<gene>
    <name evidence="2" type="ORF">OUZ56_009805</name>
</gene>
<sequence>MPKLILITSPTNGVKPKQASVFLASCTSTSQSSRSHTSRRQYRLAGLQKENSAKRTTATSKYHRLDNTSGKVNILEELDQTKTKNELCQQKGCAPFLFRFVKLRGSESLPTISVNKGDLPAVITLD</sequence>
<accession>A0ABR0AH44</accession>